<evidence type="ECO:0000313" key="4">
    <source>
        <dbReference type="EMBL" id="KAJ6244720.1"/>
    </source>
</evidence>
<organism evidence="3 5">
    <name type="scientific">Anaeramoeba flamelloides</name>
    <dbReference type="NCBI Taxonomy" id="1746091"/>
    <lineage>
        <taxon>Eukaryota</taxon>
        <taxon>Metamonada</taxon>
        <taxon>Anaeramoebidae</taxon>
        <taxon>Anaeramoeba</taxon>
    </lineage>
</organism>
<gene>
    <name evidence="3" type="ORF">M0812_02200</name>
    <name evidence="4" type="ORF">M0813_20810</name>
</gene>
<dbReference type="Proteomes" id="UP001146793">
    <property type="component" value="Unassembled WGS sequence"/>
</dbReference>
<dbReference type="InterPro" id="IPR001375">
    <property type="entry name" value="Peptidase_S9_cat"/>
</dbReference>
<dbReference type="GO" id="GO:0052689">
    <property type="term" value="F:carboxylic ester hydrolase activity"/>
    <property type="evidence" value="ECO:0007669"/>
    <property type="project" value="TreeGrafter"/>
</dbReference>
<dbReference type="Pfam" id="PF00326">
    <property type="entry name" value="Peptidase_S9"/>
    <property type="match status" value="1"/>
</dbReference>
<dbReference type="AlphaFoldDB" id="A0AAV7Z4L4"/>
<dbReference type="Gene3D" id="3.40.50.1820">
    <property type="entry name" value="alpha/beta hydrolase"/>
    <property type="match status" value="1"/>
</dbReference>
<dbReference type="EMBL" id="JANTQA010000042">
    <property type="protein sequence ID" value="KAJ3435070.1"/>
    <property type="molecule type" value="Genomic_DNA"/>
</dbReference>
<dbReference type="Proteomes" id="UP001150062">
    <property type="component" value="Unassembled WGS sequence"/>
</dbReference>
<evidence type="ECO:0000259" key="1">
    <source>
        <dbReference type="Pfam" id="PF00326"/>
    </source>
</evidence>
<reference evidence="4" key="1">
    <citation type="submission" date="2022-08" db="EMBL/GenBank/DDBJ databases">
        <title>Novel sulfate-reducing endosymbionts in the free-living metamonad Anaeramoeba.</title>
        <authorList>
            <person name="Jerlstrom-Hultqvist J."/>
            <person name="Cepicka I."/>
            <person name="Gallot-Lavallee L."/>
            <person name="Salas-Leiva D."/>
            <person name="Curtis B.A."/>
            <person name="Zahonova K."/>
            <person name="Pipaliya S."/>
            <person name="Dacks J."/>
            <person name="Roger A.J."/>
        </authorList>
    </citation>
    <scope>NUCLEOTIDE SEQUENCE</scope>
    <source>
        <strain evidence="4">Schooner1</strain>
    </source>
</reference>
<name>A0AAV7Z4L4_9EUKA</name>
<proteinExistence type="predicted"/>
<dbReference type="GO" id="GO:0008236">
    <property type="term" value="F:serine-type peptidase activity"/>
    <property type="evidence" value="ECO:0007669"/>
    <property type="project" value="InterPro"/>
</dbReference>
<reference evidence="3" key="2">
    <citation type="submission" date="2022-08" db="EMBL/GenBank/DDBJ databases">
        <title>Novel sulphate-reducing endosymbionts in the free-living metamonad Anaeramoeba.</title>
        <authorList>
            <person name="Jerlstrom-Hultqvist J."/>
            <person name="Cepicka I."/>
            <person name="Gallot-Lavallee L."/>
            <person name="Salas-Leiva D."/>
            <person name="Curtis B.A."/>
            <person name="Zahonova K."/>
            <person name="Pipaliya S."/>
            <person name="Dacks J."/>
            <person name="Roger A.J."/>
        </authorList>
    </citation>
    <scope>NUCLEOTIDE SEQUENCE</scope>
    <source>
        <strain evidence="3">Busselton2</strain>
    </source>
</reference>
<protein>
    <submittedName>
        <fullName evidence="3">Esterase estd</fullName>
    </submittedName>
</protein>
<evidence type="ECO:0000259" key="2">
    <source>
        <dbReference type="Pfam" id="PF13026"/>
    </source>
</evidence>
<dbReference type="InterPro" id="IPR053145">
    <property type="entry name" value="AB_hydrolase_Est10"/>
</dbReference>
<keyword evidence="6" id="KW-1185">Reference proteome</keyword>
<feature type="domain" description="DUF3887" evidence="2">
    <location>
        <begin position="8"/>
        <end position="103"/>
    </location>
</feature>
<dbReference type="GO" id="GO:0006508">
    <property type="term" value="P:proteolysis"/>
    <property type="evidence" value="ECO:0007669"/>
    <property type="project" value="InterPro"/>
</dbReference>
<dbReference type="InterPro" id="IPR024981">
    <property type="entry name" value="DUF3887"/>
</dbReference>
<comment type="caution">
    <text evidence="3">The sequence shown here is derived from an EMBL/GenBank/DDBJ whole genome shotgun (WGS) entry which is preliminary data.</text>
</comment>
<dbReference type="InterPro" id="IPR029058">
    <property type="entry name" value="AB_hydrolase_fold"/>
</dbReference>
<dbReference type="PANTHER" id="PTHR43265:SF1">
    <property type="entry name" value="ESTERASE ESTD"/>
    <property type="match status" value="1"/>
</dbReference>
<evidence type="ECO:0000313" key="3">
    <source>
        <dbReference type="EMBL" id="KAJ3435070.1"/>
    </source>
</evidence>
<evidence type="ECO:0000313" key="6">
    <source>
        <dbReference type="Proteomes" id="UP001150062"/>
    </source>
</evidence>
<dbReference type="PANTHER" id="PTHR43265">
    <property type="entry name" value="ESTERASE ESTD"/>
    <property type="match status" value="1"/>
</dbReference>
<dbReference type="EMBL" id="JAOAOG010000158">
    <property type="protein sequence ID" value="KAJ6244720.1"/>
    <property type="molecule type" value="Genomic_DNA"/>
</dbReference>
<accession>A0AAV7Z4L4</accession>
<dbReference type="SUPFAM" id="SSF53474">
    <property type="entry name" value="alpha/beta-Hydrolases"/>
    <property type="match status" value="1"/>
</dbReference>
<feature type="domain" description="Peptidase S9 prolyl oligopeptidase catalytic" evidence="1">
    <location>
        <begin position="220"/>
        <end position="256"/>
    </location>
</feature>
<dbReference type="Pfam" id="PF13026">
    <property type="entry name" value="DUF3887"/>
    <property type="match status" value="1"/>
</dbReference>
<dbReference type="Gene3D" id="3.10.450.590">
    <property type="match status" value="1"/>
</dbReference>
<evidence type="ECO:0000313" key="5">
    <source>
        <dbReference type="Proteomes" id="UP001146793"/>
    </source>
</evidence>
<sequence length="456" mass="52079">MDPKESALTVIENLNNAKYATVWIKMTQEVKKNLSPEKLEQIWKSIVTQCGEYQSSEVISHDEKKLNGKEQNLVFNIVLCKIIFKNKSMQARISFNGNKIAGLFFTDDFPVGAQYKLPEYVNRQTLAAEKIIIGKGSEWQLPGEIAYPKLKTENQKYPTVILVHGSGANDQDETIGPNKPFLDLTFGLTASGFAVIRYYKRTLMYNQKIAQTREDLTVQEEVIDDLINAIKFASTHKVVDTNNIIILGHSLGGYLLPRIYNNIIKAQEDVEENEDPFKLAKIRGLVLFAATARPLEDLVLEQFQYILGLKPSSKNDLILENLKKQVENVKNLDENSELKFSELPLSLPKKYWLDLDKYDPCAILEKILEKTNNELSVLVLQGGRDYQATEDDFNLWKQVISNFKNEKNILKFYEKLSHEFGEGEGKAVPEEYLTQHKSVHISVIQDIAEWINSIKN</sequence>